<dbReference type="Pfam" id="PF13629">
    <property type="entry name" value="T2SS-T3SS_pil_N"/>
    <property type="match status" value="1"/>
</dbReference>
<dbReference type="RefSeq" id="WP_321550856.1">
    <property type="nucleotide sequence ID" value="NZ_JAXIVS010000018.1"/>
</dbReference>
<name>A0ABU5HF89_9BACT</name>
<gene>
    <name evidence="3" type="ORF">SYV04_37485</name>
</gene>
<evidence type="ECO:0000259" key="2">
    <source>
        <dbReference type="Pfam" id="PF13629"/>
    </source>
</evidence>
<evidence type="ECO:0000313" key="3">
    <source>
        <dbReference type="EMBL" id="MDY7232142.1"/>
    </source>
</evidence>
<comment type="caution">
    <text evidence="3">The sequence shown here is derived from an EMBL/GenBank/DDBJ whole genome shotgun (WGS) entry which is preliminary data.</text>
</comment>
<keyword evidence="1" id="KW-0732">Signal</keyword>
<proteinExistence type="predicted"/>
<sequence length="102" mass="10716">MKHFARSILVALTLFAGPVLANPSSPPPASADTHETLSLRKGGSKVVQAPGMNRVAVGDPEIAEITFPEDAVIHVTGLKAGETTLVVWIGTTIKTYRIVVQG</sequence>
<evidence type="ECO:0000313" key="4">
    <source>
        <dbReference type="Proteomes" id="UP001291309"/>
    </source>
</evidence>
<protein>
    <submittedName>
        <fullName evidence="3">Pilus assembly protein N-terminal domain-containing protein</fullName>
    </submittedName>
</protein>
<reference evidence="3 4" key="1">
    <citation type="submission" date="2023-12" db="EMBL/GenBank/DDBJ databases">
        <title>the genome sequence of Hyalangium sp. s54d21.</title>
        <authorList>
            <person name="Zhang X."/>
        </authorList>
    </citation>
    <scope>NUCLEOTIDE SEQUENCE [LARGE SCALE GENOMIC DNA]</scope>
    <source>
        <strain evidence="4">s54d21</strain>
    </source>
</reference>
<feature type="domain" description="Pilus formation protein N-terminal" evidence="2">
    <location>
        <begin position="34"/>
        <end position="100"/>
    </location>
</feature>
<dbReference type="EMBL" id="JAXIVS010000018">
    <property type="protein sequence ID" value="MDY7232142.1"/>
    <property type="molecule type" value="Genomic_DNA"/>
</dbReference>
<feature type="signal peptide" evidence="1">
    <location>
        <begin position="1"/>
        <end position="21"/>
    </location>
</feature>
<feature type="chain" id="PRO_5045529717" evidence="1">
    <location>
        <begin position="22"/>
        <end position="102"/>
    </location>
</feature>
<organism evidence="3 4">
    <name type="scientific">Hyalangium rubrum</name>
    <dbReference type="NCBI Taxonomy" id="3103134"/>
    <lineage>
        <taxon>Bacteria</taxon>
        <taxon>Pseudomonadati</taxon>
        <taxon>Myxococcota</taxon>
        <taxon>Myxococcia</taxon>
        <taxon>Myxococcales</taxon>
        <taxon>Cystobacterineae</taxon>
        <taxon>Archangiaceae</taxon>
        <taxon>Hyalangium</taxon>
    </lineage>
</organism>
<evidence type="ECO:0000256" key="1">
    <source>
        <dbReference type="SAM" id="SignalP"/>
    </source>
</evidence>
<keyword evidence="4" id="KW-1185">Reference proteome</keyword>
<accession>A0ABU5HF89</accession>
<dbReference type="InterPro" id="IPR032789">
    <property type="entry name" value="T2SS-T3SS_pil_N"/>
</dbReference>
<dbReference type="Proteomes" id="UP001291309">
    <property type="component" value="Unassembled WGS sequence"/>
</dbReference>